<reference evidence="2 3" key="1">
    <citation type="submission" date="2014-06" db="EMBL/GenBank/DDBJ databases">
        <title>Draft genome sequence of Bacillus gaemokensis JCM 15801 (MCCC 1A00707).</title>
        <authorList>
            <person name="Lai Q."/>
            <person name="Liu Y."/>
            <person name="Shao Z."/>
        </authorList>
    </citation>
    <scope>NUCLEOTIDE SEQUENCE [LARGE SCALE GENOMIC DNA]</scope>
    <source>
        <strain evidence="2 3">JCM 15801</strain>
    </source>
</reference>
<gene>
    <name evidence="2" type="ORF">BAGA_21600</name>
</gene>
<dbReference type="Proteomes" id="UP000027778">
    <property type="component" value="Unassembled WGS sequence"/>
</dbReference>
<protein>
    <recommendedName>
        <fullName evidence="4">DUF2101 domain-containing protein</fullName>
    </recommendedName>
</protein>
<evidence type="ECO:0008006" key="4">
    <source>
        <dbReference type="Google" id="ProtNLM"/>
    </source>
</evidence>
<name>A0A073KEJ3_9BACI</name>
<dbReference type="AlphaFoldDB" id="A0A073KEJ3"/>
<feature type="transmembrane region" description="Helical" evidence="1">
    <location>
        <begin position="34"/>
        <end position="55"/>
    </location>
</feature>
<keyword evidence="1" id="KW-0812">Transmembrane</keyword>
<feature type="transmembrane region" description="Helical" evidence="1">
    <location>
        <begin position="10"/>
        <end position="28"/>
    </location>
</feature>
<keyword evidence="1" id="KW-0472">Membrane</keyword>
<proteinExistence type="predicted"/>
<dbReference type="STRING" id="574375.AZF08_12610"/>
<comment type="caution">
    <text evidence="2">The sequence shown here is derived from an EMBL/GenBank/DDBJ whole genome shotgun (WGS) entry which is preliminary data.</text>
</comment>
<keyword evidence="1" id="KW-1133">Transmembrane helix</keyword>
<dbReference type="RefSeq" id="WP_033673883.1">
    <property type="nucleotide sequence ID" value="NZ_JOTM01000004.1"/>
</dbReference>
<dbReference type="OrthoDB" id="2908409at2"/>
<feature type="transmembrane region" description="Helical" evidence="1">
    <location>
        <begin position="62"/>
        <end position="81"/>
    </location>
</feature>
<sequence>MNKTIQSNKLFYLIMGSLIVITTMNVGFRWNESYFFVYLALHLLGLLCIGGGIVVEKRSEDGINYICVLGLVLLLTVQGIMKYSSISFQDLSFFVNIFG</sequence>
<accession>A0A073KEJ3</accession>
<evidence type="ECO:0000313" key="3">
    <source>
        <dbReference type="Proteomes" id="UP000027778"/>
    </source>
</evidence>
<dbReference type="EMBL" id="JOTM01000004">
    <property type="protein sequence ID" value="KEK24877.1"/>
    <property type="molecule type" value="Genomic_DNA"/>
</dbReference>
<evidence type="ECO:0000313" key="2">
    <source>
        <dbReference type="EMBL" id="KEK24877.1"/>
    </source>
</evidence>
<keyword evidence="3" id="KW-1185">Reference proteome</keyword>
<organism evidence="2 3">
    <name type="scientific">Bacillus gaemokensis</name>
    <dbReference type="NCBI Taxonomy" id="574375"/>
    <lineage>
        <taxon>Bacteria</taxon>
        <taxon>Bacillati</taxon>
        <taxon>Bacillota</taxon>
        <taxon>Bacilli</taxon>
        <taxon>Bacillales</taxon>
        <taxon>Bacillaceae</taxon>
        <taxon>Bacillus</taxon>
        <taxon>Bacillus cereus group</taxon>
    </lineage>
</organism>
<evidence type="ECO:0000256" key="1">
    <source>
        <dbReference type="SAM" id="Phobius"/>
    </source>
</evidence>